<accession>A0A8H4UND6</accession>
<name>A0A8H4UND6_9HYPO</name>
<reference evidence="4" key="1">
    <citation type="journal article" date="2020" name="BMC Genomics">
        <title>Correction to: Identification and distribution of gene clusters required for synthesis of sphingolipid metabolism inhibitors in diverse species of the filamentous fungus Fusarium.</title>
        <authorList>
            <person name="Kim H.S."/>
            <person name="Lohmar J.M."/>
            <person name="Busman M."/>
            <person name="Brown D.W."/>
            <person name="Naumann T.A."/>
            <person name="Divon H.H."/>
            <person name="Lysoe E."/>
            <person name="Uhlig S."/>
            <person name="Proctor R.H."/>
        </authorList>
    </citation>
    <scope>NUCLEOTIDE SEQUENCE</scope>
    <source>
        <strain evidence="4">NRRL 22465</strain>
    </source>
</reference>
<feature type="chain" id="PRO_5034127628" description="DUF7371 domain-containing protein" evidence="2">
    <location>
        <begin position="22"/>
        <end position="1333"/>
    </location>
</feature>
<feature type="compositionally biased region" description="Low complexity" evidence="1">
    <location>
        <begin position="208"/>
        <end position="274"/>
    </location>
</feature>
<dbReference type="Pfam" id="PF24086">
    <property type="entry name" value="DUF7371"/>
    <property type="match status" value="1"/>
</dbReference>
<feature type="compositionally biased region" description="Polar residues" evidence="1">
    <location>
        <begin position="359"/>
        <end position="383"/>
    </location>
</feature>
<feature type="region of interest" description="Disordered" evidence="1">
    <location>
        <begin position="1075"/>
        <end position="1099"/>
    </location>
</feature>
<feature type="region of interest" description="Disordered" evidence="1">
    <location>
        <begin position="198"/>
        <end position="399"/>
    </location>
</feature>
<feature type="region of interest" description="Disordered" evidence="1">
    <location>
        <begin position="657"/>
        <end position="706"/>
    </location>
</feature>
<feature type="region of interest" description="Disordered" evidence="1">
    <location>
        <begin position="26"/>
        <end position="133"/>
    </location>
</feature>
<evidence type="ECO:0000313" key="5">
    <source>
        <dbReference type="Proteomes" id="UP000635477"/>
    </source>
</evidence>
<reference evidence="4" key="2">
    <citation type="submission" date="2020-05" db="EMBL/GenBank/DDBJ databases">
        <authorList>
            <person name="Kim H.-S."/>
            <person name="Proctor R.H."/>
            <person name="Brown D.W."/>
        </authorList>
    </citation>
    <scope>NUCLEOTIDE SEQUENCE</scope>
    <source>
        <strain evidence="4">NRRL 22465</strain>
    </source>
</reference>
<feature type="compositionally biased region" description="Low complexity" evidence="1">
    <location>
        <begin position="689"/>
        <end position="703"/>
    </location>
</feature>
<feature type="compositionally biased region" description="Low complexity" evidence="1">
    <location>
        <begin position="27"/>
        <end position="36"/>
    </location>
</feature>
<evidence type="ECO:0000256" key="1">
    <source>
        <dbReference type="SAM" id="MobiDB-lite"/>
    </source>
</evidence>
<comment type="caution">
    <text evidence="4">The sequence shown here is derived from an EMBL/GenBank/DDBJ whole genome shotgun (WGS) entry which is preliminary data.</text>
</comment>
<feature type="domain" description="DUF7371" evidence="3">
    <location>
        <begin position="1108"/>
        <end position="1296"/>
    </location>
</feature>
<evidence type="ECO:0000259" key="3">
    <source>
        <dbReference type="Pfam" id="PF24086"/>
    </source>
</evidence>
<gene>
    <name evidence="4" type="ORF">FZEAL_3609</name>
</gene>
<feature type="region of interest" description="Disordered" evidence="1">
    <location>
        <begin position="420"/>
        <end position="475"/>
    </location>
</feature>
<feature type="compositionally biased region" description="Low complexity" evidence="1">
    <location>
        <begin position="335"/>
        <end position="348"/>
    </location>
</feature>
<organism evidence="4 5">
    <name type="scientific">Fusarium zealandicum</name>
    <dbReference type="NCBI Taxonomy" id="1053134"/>
    <lineage>
        <taxon>Eukaryota</taxon>
        <taxon>Fungi</taxon>
        <taxon>Dikarya</taxon>
        <taxon>Ascomycota</taxon>
        <taxon>Pezizomycotina</taxon>
        <taxon>Sordariomycetes</taxon>
        <taxon>Hypocreomycetidae</taxon>
        <taxon>Hypocreales</taxon>
        <taxon>Nectriaceae</taxon>
        <taxon>Fusarium</taxon>
        <taxon>Fusarium staphyleae species complex</taxon>
    </lineage>
</organism>
<evidence type="ECO:0000256" key="2">
    <source>
        <dbReference type="SAM" id="SignalP"/>
    </source>
</evidence>
<proteinExistence type="predicted"/>
<feature type="region of interest" description="Disordered" evidence="1">
    <location>
        <begin position="817"/>
        <end position="837"/>
    </location>
</feature>
<keyword evidence="2" id="KW-0732">Signal</keyword>
<feature type="signal peptide" evidence="2">
    <location>
        <begin position="1"/>
        <end position="21"/>
    </location>
</feature>
<sequence length="1333" mass="131878">MRISASLGVFVASGLLGHSSAQAVDYGNPTGSSSGNPGDGYGSIPPGNPDGAPGSMPFPSSVPGTAPGSFPGGIDPNTPGNFPGGVSPDGPGGAPGTLPGTSPGNVPGAGSVVIPGSVPTNSPQNGGVSGLPTCPFPTTKTVVVTIYPTTPQGASGIPAPDGSGPDQTNAQPPLPTQSAQLSLTNANSEAPFTTLTLDLWGTSGGEWGSSPDPSSTSGTDANAGTDTGVDSGDDGATNNGAGSDNGVGSDDGTDSGVDNSSDDGMNSDNGIGSDDGIDSGVGGGSDNGPSSPFFSPVTGPGQAPSYSNDGPDGSSGGMPGGPDSNTQTSAPFQTPGPSVPGDVPGGVPQVPPAGPGQEASDSLPVTTQADPQGSAENYPSFTNVPGGGNAGQSPASAITITGKDGLPTVISVINGQVQPLTSVSPQDGSGKGLPSGISSGVPFPLPSITGGSDGSLPQGPSDNSGSPLPDEGSEAGITTCATFTITGTDGVPTLVDSTWVIPFNTPVAEASSQLPGSGTPQGTLSGIPIDVGSIPTSSVPVPGSPQDDAGPLVVTTCTSYTLIGTDGLPTVVHTTWAVPVGTPGSGTSAGTQGPLSTHNTLSGFPTVGPAGISTSFPTASDLDDVSPITTCTSFTIIGTDGLPTVVDSTWVIPGPANTGSAVTGGPGSPSEASDALPNGIPPSVTTQHSDGSGLPSNGLPGSGIPAGVDATTCSTYTMIGPDGLPTVVDSTWVIPGAVDTQSGAPGNPSFVSDSLPSGLPTGIPAQVTASSGLPSENGQGDANGITTCISYTLVGTDGLPTVVESTFVIPTGAEKSTETSLGLPSITGIPQPGPSDGSQGTFTTLTTAIIIGPDGQPTPTVQTIVFSDSSALGASGVPQETVSSVPAPSPSGPIFSTGDVTPISSGVPSLNDYGAGLPNESMSAIVTGSSADSASGSVSGTVTGTRTWTVTSVIGSTGGPVFSSGADEPMPSYDPVRDASAPIEVTLWPLSAPSTTLQTSTWTNVIVEETTSYTINFPLTTLATVTVPGKRLFRRQDVSTWTNSSTSATSFTENTSLGASLSSALSIPSPSLPSMSVTSSASATSDGQTSTSSDSSTPSICATGVSIGNTTIDFDNSNSGPLFNPVENIWFSGGFLIAPPTSQQPQPYIPSSGGHLVEFVPPALSNTTSAGSGDVAQIGVGPHAASPCFRFDFFGASLGCDAQGSEKWCEFEISAYRWNETSSREESIAWSETKQVPACPTFSEGGYELTPINLEGYTDLSSVLITLRVSQELRVWWGDDLRVGWSDNSCIAASCRTNVPSHRVKRKTVVSALRRGVYKWAPTGLERLDDALV</sequence>
<dbReference type="InterPro" id="IPR055795">
    <property type="entry name" value="DUF7371"/>
</dbReference>
<keyword evidence="5" id="KW-1185">Reference proteome</keyword>
<dbReference type="Proteomes" id="UP000635477">
    <property type="component" value="Unassembled WGS sequence"/>
</dbReference>
<dbReference type="OrthoDB" id="5385013at2759"/>
<feature type="compositionally biased region" description="Polar residues" evidence="1">
    <location>
        <begin position="165"/>
        <end position="177"/>
    </location>
</feature>
<protein>
    <recommendedName>
        <fullName evidence="3">DUF7371 domain-containing protein</fullName>
    </recommendedName>
</protein>
<feature type="region of interest" description="Disordered" evidence="1">
    <location>
        <begin position="149"/>
        <end position="177"/>
    </location>
</feature>
<evidence type="ECO:0000313" key="4">
    <source>
        <dbReference type="EMBL" id="KAF4980379.1"/>
    </source>
</evidence>
<dbReference type="EMBL" id="JABEYC010000238">
    <property type="protein sequence ID" value="KAF4980379.1"/>
    <property type="molecule type" value="Genomic_DNA"/>
</dbReference>